<keyword evidence="2" id="KW-0813">Transport</keyword>
<feature type="transmembrane region" description="Helical" evidence="7">
    <location>
        <begin position="55"/>
        <end position="80"/>
    </location>
</feature>
<evidence type="ECO:0000256" key="1">
    <source>
        <dbReference type="ARBA" id="ARBA00004651"/>
    </source>
</evidence>
<evidence type="ECO:0000256" key="4">
    <source>
        <dbReference type="ARBA" id="ARBA00022692"/>
    </source>
</evidence>
<dbReference type="Pfam" id="PF00528">
    <property type="entry name" value="BPD_transp_1"/>
    <property type="match status" value="1"/>
</dbReference>
<evidence type="ECO:0000256" key="3">
    <source>
        <dbReference type="ARBA" id="ARBA00022475"/>
    </source>
</evidence>
<evidence type="ECO:0000256" key="2">
    <source>
        <dbReference type="ARBA" id="ARBA00022448"/>
    </source>
</evidence>
<keyword evidence="6 7" id="KW-0472">Membrane</keyword>
<dbReference type="SUPFAM" id="SSF161098">
    <property type="entry name" value="MetI-like"/>
    <property type="match status" value="1"/>
</dbReference>
<reference evidence="9" key="1">
    <citation type="submission" date="2019-03" db="EMBL/GenBank/DDBJ databases">
        <title>Single cell metagenomics reveals metabolic interactions within the superorganism composed of flagellate Streblomastix strix and complex community of Bacteroidetes bacteria on its surface.</title>
        <authorList>
            <person name="Treitli S.C."/>
            <person name="Kolisko M."/>
            <person name="Husnik F."/>
            <person name="Keeling P."/>
            <person name="Hampl V."/>
        </authorList>
    </citation>
    <scope>NUCLEOTIDE SEQUENCE</scope>
    <source>
        <strain evidence="9">STM</strain>
    </source>
</reference>
<dbReference type="EMBL" id="SNRY01000473">
    <property type="protein sequence ID" value="KAA6340258.1"/>
    <property type="molecule type" value="Genomic_DNA"/>
</dbReference>
<dbReference type="GO" id="GO:0048473">
    <property type="term" value="P:D-methionine transmembrane transport"/>
    <property type="evidence" value="ECO:0007669"/>
    <property type="project" value="TreeGrafter"/>
</dbReference>
<evidence type="ECO:0000313" key="9">
    <source>
        <dbReference type="EMBL" id="KAA6340258.1"/>
    </source>
</evidence>
<keyword evidence="4 7" id="KW-0812">Transmembrane</keyword>
<dbReference type="PANTHER" id="PTHR30450">
    <property type="entry name" value="ABC TRANSPORTER PERMEASE"/>
    <property type="match status" value="1"/>
</dbReference>
<dbReference type="Gene3D" id="1.10.3720.10">
    <property type="entry name" value="MetI-like"/>
    <property type="match status" value="1"/>
</dbReference>
<evidence type="ECO:0000256" key="7">
    <source>
        <dbReference type="SAM" id="Phobius"/>
    </source>
</evidence>
<dbReference type="PANTHER" id="PTHR30450:SF1">
    <property type="entry name" value="D-METHIONINE TRANSPORT SYSTEM PERMEASE PROTEIN METI-RELATED"/>
    <property type="match status" value="1"/>
</dbReference>
<name>A0A5J4S3B2_9ZZZZ</name>
<dbReference type="AlphaFoldDB" id="A0A5J4S3B2"/>
<evidence type="ECO:0000256" key="5">
    <source>
        <dbReference type="ARBA" id="ARBA00022989"/>
    </source>
</evidence>
<dbReference type="InterPro" id="IPR035906">
    <property type="entry name" value="MetI-like_sf"/>
</dbReference>
<dbReference type="InterPro" id="IPR000515">
    <property type="entry name" value="MetI-like"/>
</dbReference>
<dbReference type="CDD" id="cd06261">
    <property type="entry name" value="TM_PBP2"/>
    <property type="match status" value="1"/>
</dbReference>
<dbReference type="InterPro" id="IPR051322">
    <property type="entry name" value="AA_ABC_Transporter_Permease"/>
</dbReference>
<evidence type="ECO:0000259" key="8">
    <source>
        <dbReference type="PROSITE" id="PS50928"/>
    </source>
</evidence>
<feature type="domain" description="ABC transmembrane type-1" evidence="8">
    <location>
        <begin position="17"/>
        <end position="211"/>
    </location>
</feature>
<comment type="caution">
    <text evidence="9">The sequence shown here is derived from an EMBL/GenBank/DDBJ whole genome shotgun (WGS) entry which is preliminary data.</text>
</comment>
<evidence type="ECO:0000256" key="6">
    <source>
        <dbReference type="ARBA" id="ARBA00023136"/>
    </source>
</evidence>
<accession>A0A5J4S3B2</accession>
<keyword evidence="5 7" id="KW-1133">Transmembrane helix</keyword>
<proteinExistence type="predicted"/>
<sequence length="221" mass="23854">MSSLSFSELFGYLKTAFFETFLMCSVSLVISVILGLFTGLVIFTTRDGTFWQNRTLNFVGGVLINIIRSIPFIILLVLLIPVTKLVVGTIIGPMSASISLSVASFAFFARMVESSLSEVDKGVIEASKAFGASNWAIIRSVLLPEALPGIYRGITILAIGLIGNSANAGMVGGGGIGDLAIRFGYYRYQTDVMIVTVVLLIVLVQIIQMIGDWTARKAERK</sequence>
<comment type="subcellular location">
    <subcellularLocation>
        <location evidence="1">Cell membrane</location>
        <topology evidence="1">Multi-pass membrane protein</topology>
    </subcellularLocation>
</comment>
<feature type="transmembrane region" description="Helical" evidence="7">
    <location>
        <begin position="20"/>
        <end position="43"/>
    </location>
</feature>
<gene>
    <name evidence="9" type="ORF">EZS27_011863</name>
</gene>
<dbReference type="FunFam" id="1.10.3720.10:FF:000002">
    <property type="entry name" value="D-methionine ABC transporter permease MetI"/>
    <property type="match status" value="1"/>
</dbReference>
<organism evidence="9">
    <name type="scientific">termite gut metagenome</name>
    <dbReference type="NCBI Taxonomy" id="433724"/>
    <lineage>
        <taxon>unclassified sequences</taxon>
        <taxon>metagenomes</taxon>
        <taxon>organismal metagenomes</taxon>
    </lineage>
</organism>
<dbReference type="PROSITE" id="PS50928">
    <property type="entry name" value="ABC_TM1"/>
    <property type="match status" value="1"/>
</dbReference>
<protein>
    <submittedName>
        <fullName evidence="9">Methionine import system permease protein MetP</fullName>
    </submittedName>
</protein>
<feature type="transmembrane region" description="Helical" evidence="7">
    <location>
        <begin position="192"/>
        <end position="211"/>
    </location>
</feature>
<keyword evidence="3" id="KW-1003">Cell membrane</keyword>
<dbReference type="GO" id="GO:0005886">
    <property type="term" value="C:plasma membrane"/>
    <property type="evidence" value="ECO:0007669"/>
    <property type="project" value="UniProtKB-SubCell"/>
</dbReference>
<feature type="transmembrane region" description="Helical" evidence="7">
    <location>
        <begin position="86"/>
        <end position="108"/>
    </location>
</feature>